<reference evidence="1 2" key="1">
    <citation type="submission" date="2020-12" db="EMBL/GenBank/DDBJ databases">
        <title>Bacterial novel species Adhaeribacter sp. BT258 isolated from soil.</title>
        <authorList>
            <person name="Jung H.-Y."/>
        </authorList>
    </citation>
    <scope>NUCLEOTIDE SEQUENCE [LARGE SCALE GENOMIC DNA]</scope>
    <source>
        <strain evidence="1 2">BT258</strain>
    </source>
</reference>
<protein>
    <recommendedName>
        <fullName evidence="3">Immunity protein 50</fullName>
    </recommendedName>
</protein>
<accession>A0ABS1C681</accession>
<organism evidence="1 2">
    <name type="scientific">Adhaeribacter terrigena</name>
    <dbReference type="NCBI Taxonomy" id="2793070"/>
    <lineage>
        <taxon>Bacteria</taxon>
        <taxon>Pseudomonadati</taxon>
        <taxon>Bacteroidota</taxon>
        <taxon>Cytophagia</taxon>
        <taxon>Cytophagales</taxon>
        <taxon>Hymenobacteraceae</taxon>
        <taxon>Adhaeribacter</taxon>
    </lineage>
</organism>
<sequence>MDNLQDLNDLFDMLHDRVIVSAVENNPNIELKVGIQYLAELINKDFEYFFIELKNVQNLSFDAWTDEPLIIINPKEIFNLELEILSAEIYETGNLLVHCRCFNSLENLFSGGKLIFKCDDFEILDEARKPITLDKLKELATHYWDDIFGKN</sequence>
<dbReference type="RefSeq" id="WP_200506913.1">
    <property type="nucleotide sequence ID" value="NZ_JAEHFX010000007.1"/>
</dbReference>
<evidence type="ECO:0008006" key="3">
    <source>
        <dbReference type="Google" id="ProtNLM"/>
    </source>
</evidence>
<dbReference type="EMBL" id="JAEHFX010000007">
    <property type="protein sequence ID" value="MBK0404075.1"/>
    <property type="molecule type" value="Genomic_DNA"/>
</dbReference>
<evidence type="ECO:0000313" key="1">
    <source>
        <dbReference type="EMBL" id="MBK0404075.1"/>
    </source>
</evidence>
<evidence type="ECO:0000313" key="2">
    <source>
        <dbReference type="Proteomes" id="UP000644147"/>
    </source>
</evidence>
<gene>
    <name evidence="1" type="ORF">I5M27_13855</name>
</gene>
<keyword evidence="2" id="KW-1185">Reference proteome</keyword>
<comment type="caution">
    <text evidence="1">The sequence shown here is derived from an EMBL/GenBank/DDBJ whole genome shotgun (WGS) entry which is preliminary data.</text>
</comment>
<proteinExistence type="predicted"/>
<name>A0ABS1C681_9BACT</name>
<dbReference type="Proteomes" id="UP000644147">
    <property type="component" value="Unassembled WGS sequence"/>
</dbReference>